<dbReference type="PANTHER" id="PTHR43811">
    <property type="entry name" value="FKBP-TYPE PEPTIDYL-PROLYL CIS-TRANS ISOMERASE FKPA"/>
    <property type="match status" value="1"/>
</dbReference>
<accession>A0A6J7EDK6</accession>
<feature type="domain" description="PPIase FKBP-type" evidence="5">
    <location>
        <begin position="92"/>
        <end position="181"/>
    </location>
</feature>
<gene>
    <name evidence="6" type="ORF">UFOPK3444_01456</name>
</gene>
<proteinExistence type="predicted"/>
<evidence type="ECO:0000256" key="4">
    <source>
        <dbReference type="ARBA" id="ARBA00023235"/>
    </source>
</evidence>
<dbReference type="PANTHER" id="PTHR43811:SF19">
    <property type="entry name" value="39 KDA FK506-BINDING NUCLEAR PROTEIN"/>
    <property type="match status" value="1"/>
</dbReference>
<organism evidence="6">
    <name type="scientific">freshwater metagenome</name>
    <dbReference type="NCBI Taxonomy" id="449393"/>
    <lineage>
        <taxon>unclassified sequences</taxon>
        <taxon>metagenomes</taxon>
        <taxon>ecological metagenomes</taxon>
    </lineage>
</organism>
<evidence type="ECO:0000313" key="6">
    <source>
        <dbReference type="EMBL" id="CAB4881322.1"/>
    </source>
</evidence>
<dbReference type="EC" id="5.2.1.8" evidence="2"/>
<comment type="catalytic activity">
    <reaction evidence="1">
        <text>[protein]-peptidylproline (omega=180) = [protein]-peptidylproline (omega=0)</text>
        <dbReference type="Rhea" id="RHEA:16237"/>
        <dbReference type="Rhea" id="RHEA-COMP:10747"/>
        <dbReference type="Rhea" id="RHEA-COMP:10748"/>
        <dbReference type="ChEBI" id="CHEBI:83833"/>
        <dbReference type="ChEBI" id="CHEBI:83834"/>
        <dbReference type="EC" id="5.2.1.8"/>
    </reaction>
</comment>
<protein>
    <recommendedName>
        <fullName evidence="2">peptidylprolyl isomerase</fullName>
        <ecNumber evidence="2">5.2.1.8</ecNumber>
    </recommendedName>
</protein>
<dbReference type="AlphaFoldDB" id="A0A6J7EDK6"/>
<name>A0A6J7EDK6_9ZZZZ</name>
<dbReference type="GO" id="GO:0003755">
    <property type="term" value="F:peptidyl-prolyl cis-trans isomerase activity"/>
    <property type="evidence" value="ECO:0007669"/>
    <property type="project" value="UniProtKB-KW"/>
</dbReference>
<evidence type="ECO:0000256" key="2">
    <source>
        <dbReference type="ARBA" id="ARBA00013194"/>
    </source>
</evidence>
<dbReference type="InterPro" id="IPR046357">
    <property type="entry name" value="PPIase_dom_sf"/>
</dbReference>
<sequence>MERRTIIVVVLSALAIAVAAVVGAGSKDSASTTASTQALDTAPATSTAAAAPVDVPAAIAKKPVPSIPGGNPPKTLVSRDIVVGAGAAAKSGDPLTMRYLGVDWTTKKVFDASWNRDPNEFQFTLGAGNVIPCWDEGVVGMKVGGRRQLTCPPDTAYGANGQGSIGPNATLVFVVDLLKVG</sequence>
<keyword evidence="3" id="KW-0697">Rotamase</keyword>
<dbReference type="InterPro" id="IPR001179">
    <property type="entry name" value="PPIase_FKBP_dom"/>
</dbReference>
<dbReference type="Gene3D" id="3.10.50.40">
    <property type="match status" value="1"/>
</dbReference>
<dbReference type="PROSITE" id="PS50059">
    <property type="entry name" value="FKBP_PPIASE"/>
    <property type="match status" value="1"/>
</dbReference>
<evidence type="ECO:0000256" key="3">
    <source>
        <dbReference type="ARBA" id="ARBA00023110"/>
    </source>
</evidence>
<keyword evidence="4" id="KW-0413">Isomerase</keyword>
<dbReference type="Pfam" id="PF00254">
    <property type="entry name" value="FKBP_C"/>
    <property type="match status" value="1"/>
</dbReference>
<dbReference type="SUPFAM" id="SSF54534">
    <property type="entry name" value="FKBP-like"/>
    <property type="match status" value="1"/>
</dbReference>
<evidence type="ECO:0000259" key="5">
    <source>
        <dbReference type="PROSITE" id="PS50059"/>
    </source>
</evidence>
<dbReference type="EMBL" id="CAFBLU010000036">
    <property type="protein sequence ID" value="CAB4881322.1"/>
    <property type="molecule type" value="Genomic_DNA"/>
</dbReference>
<evidence type="ECO:0000256" key="1">
    <source>
        <dbReference type="ARBA" id="ARBA00000971"/>
    </source>
</evidence>
<reference evidence="6" key="1">
    <citation type="submission" date="2020-05" db="EMBL/GenBank/DDBJ databases">
        <authorList>
            <person name="Chiriac C."/>
            <person name="Salcher M."/>
            <person name="Ghai R."/>
            <person name="Kavagutti S V."/>
        </authorList>
    </citation>
    <scope>NUCLEOTIDE SEQUENCE</scope>
</reference>